<dbReference type="InterPro" id="IPR013780">
    <property type="entry name" value="Glyco_hydro_b"/>
</dbReference>
<dbReference type="InterPro" id="IPR017853">
    <property type="entry name" value="GH"/>
</dbReference>
<dbReference type="InterPro" id="IPR050985">
    <property type="entry name" value="Alpha-glycosidase_related"/>
</dbReference>
<evidence type="ECO:0000313" key="7">
    <source>
        <dbReference type="EMBL" id="KAF6018924.1"/>
    </source>
</evidence>
<dbReference type="SUPFAM" id="SSF51011">
    <property type="entry name" value="Glycosyl hydrolase domain"/>
    <property type="match status" value="1"/>
</dbReference>
<keyword evidence="2 4" id="KW-0378">Hydrolase</keyword>
<proteinExistence type="inferred from homology"/>
<dbReference type="Gene3D" id="3.20.20.80">
    <property type="entry name" value="Glycosidases"/>
    <property type="match status" value="1"/>
</dbReference>
<evidence type="ECO:0000313" key="8">
    <source>
        <dbReference type="Proteomes" id="UP000593567"/>
    </source>
</evidence>
<name>A0A7J7IZV6_BUGNE</name>
<dbReference type="EMBL" id="VXIV02003268">
    <property type="protein sequence ID" value="KAF6018924.1"/>
    <property type="molecule type" value="Genomic_DNA"/>
</dbReference>
<comment type="similarity">
    <text evidence="1 4">Belongs to the glycosyl hydrolase 31 family.</text>
</comment>
<feature type="domain" description="Glycosyl hydrolase family 31 C-terminal" evidence="6">
    <location>
        <begin position="166"/>
        <end position="248"/>
    </location>
</feature>
<dbReference type="SUPFAM" id="SSF51445">
    <property type="entry name" value="(Trans)glycosidases"/>
    <property type="match status" value="1"/>
</dbReference>
<evidence type="ECO:0000256" key="2">
    <source>
        <dbReference type="ARBA" id="ARBA00022801"/>
    </source>
</evidence>
<gene>
    <name evidence="7" type="ORF">EB796_022745</name>
</gene>
<dbReference type="OrthoDB" id="10070917at2759"/>
<dbReference type="AlphaFoldDB" id="A0A7J7IZV6"/>
<sequence length="249" mass="28911">MFQGEIVWMPAQSDMSKSYFHPSEYIQHYVQVAVKADSLGRRQEVRVGCATQEAPILVRMLDRRSRWGIDNGLKTVIPTALTFGLLGYPFVLPDMIGGNAYEGVEVEQELFVRWLQVNIFLPAIQFSIPPWQFDERTVNYTIEMLNIRESKSSVFDQVSQEAVDFGWPMVRPLWWIAPNDSNCFTIDDEFLLGNDILVAPIVEKGARSRDIYLPNGKWQDMMNNREVQGGKWYREFDANLWELPYFLKV</sequence>
<accession>A0A7J7IZV6</accession>
<protein>
    <submittedName>
        <fullName evidence="7">KIAA1161</fullName>
    </submittedName>
</protein>
<dbReference type="Gene3D" id="2.60.40.1180">
    <property type="entry name" value="Golgi alpha-mannosidase II"/>
    <property type="match status" value="1"/>
</dbReference>
<feature type="domain" description="Glycoside hydrolase family 31 TIM barrel" evidence="5">
    <location>
        <begin position="71"/>
        <end position="148"/>
    </location>
</feature>
<evidence type="ECO:0000256" key="4">
    <source>
        <dbReference type="RuleBase" id="RU361185"/>
    </source>
</evidence>
<dbReference type="Pfam" id="PF01055">
    <property type="entry name" value="Glyco_hydro_31_2nd"/>
    <property type="match status" value="1"/>
</dbReference>
<dbReference type="InterPro" id="IPR048395">
    <property type="entry name" value="Glyco_hydro_31_C"/>
</dbReference>
<reference evidence="7" key="1">
    <citation type="submission" date="2020-06" db="EMBL/GenBank/DDBJ databases">
        <title>Draft genome of Bugula neritina, a colonial animal packing powerful symbionts and potential medicines.</title>
        <authorList>
            <person name="Rayko M."/>
        </authorList>
    </citation>
    <scope>NUCLEOTIDE SEQUENCE [LARGE SCALE GENOMIC DNA]</scope>
    <source>
        <strain evidence="7">Kwan_BN1</strain>
    </source>
</reference>
<keyword evidence="8" id="KW-1185">Reference proteome</keyword>
<dbReference type="PANTHER" id="PTHR43053">
    <property type="entry name" value="GLYCOSIDASE FAMILY 31"/>
    <property type="match status" value="1"/>
</dbReference>
<dbReference type="InterPro" id="IPR000322">
    <property type="entry name" value="Glyco_hydro_31_TIM"/>
</dbReference>
<evidence type="ECO:0000259" key="6">
    <source>
        <dbReference type="Pfam" id="PF21365"/>
    </source>
</evidence>
<dbReference type="Proteomes" id="UP000593567">
    <property type="component" value="Unassembled WGS sequence"/>
</dbReference>
<dbReference type="GO" id="GO:0004553">
    <property type="term" value="F:hydrolase activity, hydrolyzing O-glycosyl compounds"/>
    <property type="evidence" value="ECO:0007669"/>
    <property type="project" value="InterPro"/>
</dbReference>
<dbReference type="Pfam" id="PF21365">
    <property type="entry name" value="Glyco_hydro_31_3rd"/>
    <property type="match status" value="1"/>
</dbReference>
<evidence type="ECO:0000259" key="5">
    <source>
        <dbReference type="Pfam" id="PF01055"/>
    </source>
</evidence>
<comment type="caution">
    <text evidence="7">The sequence shown here is derived from an EMBL/GenBank/DDBJ whole genome shotgun (WGS) entry which is preliminary data.</text>
</comment>
<dbReference type="PANTHER" id="PTHR43053:SF4">
    <property type="entry name" value="MYOGENESIS-REGULATING GLYCOSIDASE"/>
    <property type="match status" value="1"/>
</dbReference>
<organism evidence="7 8">
    <name type="scientific">Bugula neritina</name>
    <name type="common">Brown bryozoan</name>
    <name type="synonym">Sertularia neritina</name>
    <dbReference type="NCBI Taxonomy" id="10212"/>
    <lineage>
        <taxon>Eukaryota</taxon>
        <taxon>Metazoa</taxon>
        <taxon>Spiralia</taxon>
        <taxon>Lophotrochozoa</taxon>
        <taxon>Bryozoa</taxon>
        <taxon>Gymnolaemata</taxon>
        <taxon>Cheilostomatida</taxon>
        <taxon>Flustrina</taxon>
        <taxon>Buguloidea</taxon>
        <taxon>Bugulidae</taxon>
        <taxon>Bugula</taxon>
    </lineage>
</organism>
<evidence type="ECO:0000256" key="1">
    <source>
        <dbReference type="ARBA" id="ARBA00007806"/>
    </source>
</evidence>
<evidence type="ECO:0000256" key="3">
    <source>
        <dbReference type="ARBA" id="ARBA00023295"/>
    </source>
</evidence>
<dbReference type="CDD" id="cd06592">
    <property type="entry name" value="GH31_NET37"/>
    <property type="match status" value="1"/>
</dbReference>
<dbReference type="GO" id="GO:0005975">
    <property type="term" value="P:carbohydrate metabolic process"/>
    <property type="evidence" value="ECO:0007669"/>
    <property type="project" value="InterPro"/>
</dbReference>
<keyword evidence="3 4" id="KW-0326">Glycosidase</keyword>